<evidence type="ECO:0000313" key="4">
    <source>
        <dbReference type="EMBL" id="SET05857.1"/>
    </source>
</evidence>
<reference evidence="5 6" key="1">
    <citation type="submission" date="2016-10" db="EMBL/GenBank/DDBJ databases">
        <authorList>
            <person name="Varghese N."/>
            <person name="Submissions S."/>
        </authorList>
    </citation>
    <scope>NUCLEOTIDE SEQUENCE [LARGE SCALE GENOMIC DNA]</scope>
    <source>
        <strain evidence="3 6">WG2</strain>
        <strain evidence="4 5">WG5</strain>
    </source>
</reference>
<dbReference type="Proteomes" id="UP000199519">
    <property type="component" value="Unassembled WGS sequence"/>
</dbReference>
<protein>
    <submittedName>
        <fullName evidence="2">Uncharacterized protein</fullName>
    </submittedName>
</protein>
<evidence type="ECO:0000313" key="2">
    <source>
        <dbReference type="EMBL" id="PXV63646.1"/>
    </source>
</evidence>
<dbReference type="EMBL" id="FNBJ01000021">
    <property type="protein sequence ID" value="SDF72100.1"/>
    <property type="molecule type" value="Genomic_DNA"/>
</dbReference>
<proteinExistence type="predicted"/>
<evidence type="ECO:0000313" key="5">
    <source>
        <dbReference type="Proteomes" id="UP000198612"/>
    </source>
</evidence>
<keyword evidence="1" id="KW-0472">Membrane</keyword>
<organism evidence="2 7">
    <name type="scientific">Halanaerobium congolense</name>
    <dbReference type="NCBI Taxonomy" id="54121"/>
    <lineage>
        <taxon>Bacteria</taxon>
        <taxon>Bacillati</taxon>
        <taxon>Bacillota</taxon>
        <taxon>Clostridia</taxon>
        <taxon>Halanaerobiales</taxon>
        <taxon>Halanaerobiaceae</taxon>
        <taxon>Halanaerobium</taxon>
    </lineage>
</organism>
<feature type="transmembrane region" description="Helical" evidence="1">
    <location>
        <begin position="41"/>
        <end position="62"/>
    </location>
</feature>
<accession>A0A1G7NFP8</accession>
<evidence type="ECO:0000313" key="6">
    <source>
        <dbReference type="Proteomes" id="UP000199519"/>
    </source>
</evidence>
<sequence length="74" mass="8201">MKNKVEKLDKGNPVALIPLFVFLVLYLGMGIYFSMQGVEMAFYQFPAPIAALVGIIVAFFMASGSMEERVSSLY</sequence>
<dbReference type="AlphaFoldDB" id="A0A1G7NFP8"/>
<keyword evidence="1" id="KW-0812">Transmembrane</keyword>
<dbReference type="EMBL" id="QICM01000022">
    <property type="protein sequence ID" value="PXV63646.1"/>
    <property type="molecule type" value="Genomic_DNA"/>
</dbReference>
<dbReference type="Proteomes" id="UP000198612">
    <property type="component" value="Unassembled WGS sequence"/>
</dbReference>
<feature type="transmembrane region" description="Helical" evidence="1">
    <location>
        <begin position="12"/>
        <end position="35"/>
    </location>
</feature>
<evidence type="ECO:0000313" key="7">
    <source>
        <dbReference type="Proteomes" id="UP000247389"/>
    </source>
</evidence>
<keyword evidence="6" id="KW-1185">Reference proteome</keyword>
<gene>
    <name evidence="2" type="ORF">C8C78_1223</name>
    <name evidence="3" type="ORF">SAMN04488598_12121</name>
    <name evidence="4" type="ORF">SAMN04515652_12121</name>
</gene>
<name>A0A1G7NFP8_9FIRM</name>
<dbReference type="EMBL" id="FOHG01000021">
    <property type="protein sequence ID" value="SET05857.1"/>
    <property type="molecule type" value="Genomic_DNA"/>
</dbReference>
<dbReference type="Proteomes" id="UP000247389">
    <property type="component" value="Unassembled WGS sequence"/>
</dbReference>
<evidence type="ECO:0000256" key="1">
    <source>
        <dbReference type="SAM" id="Phobius"/>
    </source>
</evidence>
<reference evidence="2 7" key="2">
    <citation type="submission" date="2018-04" db="EMBL/GenBank/DDBJ databases">
        <title>Subsurface microbial communities from deep shales in Ohio and West Virginia, USA.</title>
        <authorList>
            <person name="Wrighton K."/>
        </authorList>
    </citation>
    <scope>NUCLEOTIDE SEQUENCE [LARGE SCALE GENOMIC DNA]</scope>
    <source>
        <strain evidence="2 7">MSL28</strain>
    </source>
</reference>
<evidence type="ECO:0000313" key="3">
    <source>
        <dbReference type="EMBL" id="SDF72100.1"/>
    </source>
</evidence>
<keyword evidence="1" id="KW-1133">Transmembrane helix</keyword>